<dbReference type="EMBL" id="QFGA01000003">
    <property type="protein sequence ID" value="TEB04924.1"/>
    <property type="molecule type" value="Genomic_DNA"/>
</dbReference>
<feature type="region of interest" description="Disordered" evidence="4">
    <location>
        <begin position="997"/>
        <end position="1032"/>
    </location>
</feature>
<evidence type="ECO:0000256" key="3">
    <source>
        <dbReference type="PROSITE-ProRule" id="PRU00284"/>
    </source>
</evidence>
<dbReference type="GO" id="GO:0004888">
    <property type="term" value="F:transmembrane signaling receptor activity"/>
    <property type="evidence" value="ECO:0007669"/>
    <property type="project" value="InterPro"/>
</dbReference>
<dbReference type="InterPro" id="IPR004089">
    <property type="entry name" value="MCPsignal_dom"/>
</dbReference>
<dbReference type="InterPro" id="IPR003660">
    <property type="entry name" value="HAMP_dom"/>
</dbReference>
<dbReference type="PROSITE" id="PS50885">
    <property type="entry name" value="HAMP"/>
    <property type="match status" value="2"/>
</dbReference>
<feature type="domain" description="Methyl-accepting transducer" evidence="6">
    <location>
        <begin position="751"/>
        <end position="980"/>
    </location>
</feature>
<dbReference type="InterPro" id="IPR004090">
    <property type="entry name" value="Chemotax_Me-accpt_rcpt"/>
</dbReference>
<feature type="compositionally biased region" description="Polar residues" evidence="4">
    <location>
        <begin position="1018"/>
        <end position="1029"/>
    </location>
</feature>
<dbReference type="PROSITE" id="PS50111">
    <property type="entry name" value="CHEMOTAXIS_TRANSDUC_2"/>
    <property type="match status" value="1"/>
</dbReference>
<dbReference type="SUPFAM" id="SSF58104">
    <property type="entry name" value="Methyl-accepting chemotaxis protein (MCP) signaling domain"/>
    <property type="match status" value="1"/>
</dbReference>
<evidence type="ECO:0000256" key="2">
    <source>
        <dbReference type="ARBA" id="ARBA00029447"/>
    </source>
</evidence>
<keyword evidence="1" id="KW-0488">Methylation</keyword>
<proteinExistence type="inferred from homology"/>
<dbReference type="SMART" id="SM00304">
    <property type="entry name" value="HAMP"/>
    <property type="match status" value="6"/>
</dbReference>
<keyword evidence="5" id="KW-1133">Transmembrane helix</keyword>
<keyword evidence="5" id="KW-0812">Transmembrane</keyword>
<dbReference type="Pfam" id="PF18947">
    <property type="entry name" value="HAMP_2"/>
    <property type="match status" value="7"/>
</dbReference>
<dbReference type="Gene3D" id="1.20.120.1530">
    <property type="match status" value="4"/>
</dbReference>
<keyword evidence="3" id="KW-0807">Transducer</keyword>
<evidence type="ECO:0000256" key="4">
    <source>
        <dbReference type="SAM" id="MobiDB-lite"/>
    </source>
</evidence>
<dbReference type="FunFam" id="1.10.287.950:FF:000001">
    <property type="entry name" value="Methyl-accepting chemotaxis sensory transducer"/>
    <property type="match status" value="1"/>
</dbReference>
<name>A0A4Y7R7I4_9FIRM</name>
<dbReference type="PANTHER" id="PTHR43531:SF14">
    <property type="entry name" value="METHYL-ACCEPTING CHEMOTAXIS PROTEIN I-RELATED"/>
    <property type="match status" value="1"/>
</dbReference>
<reference evidence="8 9" key="1">
    <citation type="journal article" date="2018" name="Environ. Microbiol.">
        <title>Novel energy conservation strategies and behaviour of Pelotomaculum schinkii driving syntrophic propionate catabolism.</title>
        <authorList>
            <person name="Hidalgo-Ahumada C.A.P."/>
            <person name="Nobu M.K."/>
            <person name="Narihiro T."/>
            <person name="Tamaki H."/>
            <person name="Liu W.T."/>
            <person name="Kamagata Y."/>
            <person name="Stams A.J.M."/>
            <person name="Imachi H."/>
            <person name="Sousa D.Z."/>
        </authorList>
    </citation>
    <scope>NUCLEOTIDE SEQUENCE [LARGE SCALE GENOMIC DNA]</scope>
    <source>
        <strain evidence="8 9">HH</strain>
    </source>
</reference>
<accession>A0A4Y7R7I4</accession>
<evidence type="ECO:0000259" key="6">
    <source>
        <dbReference type="PROSITE" id="PS50111"/>
    </source>
</evidence>
<dbReference type="GO" id="GO:0007165">
    <property type="term" value="P:signal transduction"/>
    <property type="evidence" value="ECO:0007669"/>
    <property type="project" value="UniProtKB-KW"/>
</dbReference>
<dbReference type="Pfam" id="PF00015">
    <property type="entry name" value="MCPsignal"/>
    <property type="match status" value="1"/>
</dbReference>
<feature type="domain" description="HAMP" evidence="7">
    <location>
        <begin position="648"/>
        <end position="700"/>
    </location>
</feature>
<evidence type="ECO:0000256" key="5">
    <source>
        <dbReference type="SAM" id="Phobius"/>
    </source>
</evidence>
<evidence type="ECO:0000259" key="7">
    <source>
        <dbReference type="PROSITE" id="PS50885"/>
    </source>
</evidence>
<dbReference type="RefSeq" id="WP_190259210.1">
    <property type="nucleotide sequence ID" value="NZ_QFGA01000003.1"/>
</dbReference>
<dbReference type="AlphaFoldDB" id="A0A4Y7R7I4"/>
<dbReference type="PANTHER" id="PTHR43531">
    <property type="entry name" value="PROTEIN ICFG"/>
    <property type="match status" value="1"/>
</dbReference>
<dbReference type="Gene3D" id="1.10.287.950">
    <property type="entry name" value="Methyl-accepting chemotaxis protein"/>
    <property type="match status" value="1"/>
</dbReference>
<dbReference type="InterPro" id="IPR051310">
    <property type="entry name" value="MCP_chemotaxis"/>
</dbReference>
<dbReference type="GO" id="GO:0005886">
    <property type="term" value="C:plasma membrane"/>
    <property type="evidence" value="ECO:0007669"/>
    <property type="project" value="TreeGrafter"/>
</dbReference>
<evidence type="ECO:0000313" key="8">
    <source>
        <dbReference type="EMBL" id="TEB04924.1"/>
    </source>
</evidence>
<dbReference type="GO" id="GO:0006935">
    <property type="term" value="P:chemotaxis"/>
    <property type="evidence" value="ECO:0007669"/>
    <property type="project" value="InterPro"/>
</dbReference>
<organism evidence="8 9">
    <name type="scientific">Pelotomaculum schinkii</name>
    <dbReference type="NCBI Taxonomy" id="78350"/>
    <lineage>
        <taxon>Bacteria</taxon>
        <taxon>Bacillati</taxon>
        <taxon>Bacillota</taxon>
        <taxon>Clostridia</taxon>
        <taxon>Eubacteriales</taxon>
        <taxon>Desulfotomaculaceae</taxon>
        <taxon>Pelotomaculum</taxon>
    </lineage>
</organism>
<evidence type="ECO:0000313" key="9">
    <source>
        <dbReference type="Proteomes" id="UP000298324"/>
    </source>
</evidence>
<dbReference type="SMART" id="SM00283">
    <property type="entry name" value="MA"/>
    <property type="match status" value="1"/>
</dbReference>
<comment type="similarity">
    <text evidence="2">Belongs to the methyl-accepting chemotaxis (MCP) protein family.</text>
</comment>
<dbReference type="CDD" id="cd11386">
    <property type="entry name" value="MCP_signal"/>
    <property type="match status" value="1"/>
</dbReference>
<sequence>MKLGIKVMLTFCAITVLNVVISLAGYWWLSGINLAMALIAGSALVLAMGYFLHCSISVSISDLAAECSRVTKAAQEGKLDIRGDAKKVKSDFQEVIHGFNKTLDAVSGPLNLATDYLEHIAKGETALPKITESYNGDYNRIKDSLNACIQEIATLVGEVGVGINAAREGKLGIRANPDKTTGVYRKILRGINDTLDAVIGPLNVAAEYIDRISKGDIPPKITDIYNGDFNEIKDNLNACIDAVNGLLHEADSLINAVGDGRLDARGNAAAYTGDWGKLLGGMNGLIEAVANPVNEMLTVFGKMAVNDFSQKMVKDYTGAWNNLKEAANLVHALLARIQEILDNISKGDLSDLHELKKVGKRSANDELIPAIVGMMEAIQNLVDDANMLAVAAVEGRLDTRADVTKHNGDFRKVVEGVNKTLDAVIGPLNVAAEYVDLISKGNIPPKITDTYQGDFNEVKNNLNGCIDVVNGLLKEVEHLIQAVQDGKLDTRGQAAAFAGDWGELVGGMNGMMEAVCNPVNELIAVLKRMAVNDLTKRMDQEYSGAWDDLKKATNDVNARMTRIRETVINISNGSLIDLEVYKKIGRRSENDGLVPGFIKMIEAIQKLAGDANMLAGAAVEGKLDTRADAVRHDGEYRKIIDGVNRMMDAVINPIHEAAGCLKEMADGNLDVRVAGNYKGDHAIIKNALNTTLEALNKIIKEEAVRCLQEIAEGNLDVAITGDYKGDYACIKDALNKTVNDLNESLGQISIAIEQVNTGAWQVSESSQALSQGAAESAGALEELTSSMQEMNSQTKQNAENAMQANQLATQARGTAEKGNEQMAQMVKAMSDINESAANISKIIKAIDEIAFQTNILALNAAVEAARAGKHGKGFTVVAEEVRNLAQRSAKAAKETAEMIEGSIKKTEVGARIAEETSRALEEIVLGTTKVTDLISEIASASKEQALGIGQINEGLNQVDQVTQQNSAGSEELAAASEEMSSQAAIVKQMLDKFKLKKQASPGVPAGRAPQMPYAAHSRPSQKQTWSSKNKPVRTGALEVAATKDDGVKPQHIIPLDDAEFGNF</sequence>
<dbReference type="PRINTS" id="PR00260">
    <property type="entry name" value="CHEMTRNSDUCR"/>
</dbReference>
<protein>
    <submittedName>
        <fullName evidence="8">Methyl-accepting chemotaxis protein II</fullName>
    </submittedName>
</protein>
<feature type="domain" description="HAMP" evidence="7">
    <location>
        <begin position="196"/>
        <end position="248"/>
    </location>
</feature>
<gene>
    <name evidence="8" type="primary">tar_1</name>
    <name evidence="8" type="ORF">Psch_03687</name>
</gene>
<dbReference type="Proteomes" id="UP000298324">
    <property type="component" value="Unassembled WGS sequence"/>
</dbReference>
<comment type="caution">
    <text evidence="8">The sequence shown here is derived from an EMBL/GenBank/DDBJ whole genome shotgun (WGS) entry which is preliminary data.</text>
</comment>
<keyword evidence="9" id="KW-1185">Reference proteome</keyword>
<feature type="transmembrane region" description="Helical" evidence="5">
    <location>
        <begin position="7"/>
        <end position="28"/>
    </location>
</feature>
<evidence type="ECO:0000256" key="1">
    <source>
        <dbReference type="ARBA" id="ARBA00022481"/>
    </source>
</evidence>
<keyword evidence="5" id="KW-0472">Membrane</keyword>